<sequence length="398" mass="43171">MLLRLFNTATDDEIKSGLTSDIYYLRTKSIIEAKCIDKDVVAEVTVGSLPEGWKWGVFCGLDEVINLYSGLPVDVYSLPEGTIFPSRDIRGYRVPQMAIVGKYGSFVSVETATVGLICQASGVATAAARVKKAAAGKTVFAFGIRRMHPAIAPMLDRSAYIGGFDGVSGMLGARLIGIPPSGTMPHPLILMFGKQEAAWGAFDEVIDPSVPRIALVDTMCDEKFEAIRAAELLGERLDGVRLDTPGSRRGDFLEIVKEVRWELDLRGYRHVKIYVSGGLNESSVSKLAAGPVDGFGVGTSVSNAPTIDFSLDLVEVEGKPVSKRGKYGGRKQAWRCPQCHKWVVTPWGALGGNCPSCGAPLEPMLRKVVERGDPVAGRDLPSTIRERVLRELEFHTLE</sequence>
<keyword evidence="4" id="KW-0436">Ligase</keyword>
<evidence type="ECO:0000256" key="3">
    <source>
        <dbReference type="ARBA" id="ARBA00022553"/>
    </source>
</evidence>
<dbReference type="PANTHER" id="PTHR43202:SF1">
    <property type="entry name" value="NICOTINATE PHOSPHORIBOSYLTRANSFERASE"/>
    <property type="match status" value="1"/>
</dbReference>
<dbReference type="GO" id="GO:0004514">
    <property type="term" value="F:nicotinate-nucleotide diphosphorylase (carboxylating) activity"/>
    <property type="evidence" value="ECO:0007669"/>
    <property type="project" value="InterPro"/>
</dbReference>
<dbReference type="InterPro" id="IPR007229">
    <property type="entry name" value="Nic_PRibTrfase-Fam"/>
</dbReference>
<proteinExistence type="predicted"/>
<dbReference type="PANTHER" id="PTHR43202">
    <property type="entry name" value="NICOTINATE-NUCLEOTIDE PYROPHOSPHORYLASE"/>
    <property type="match status" value="1"/>
</dbReference>
<evidence type="ECO:0000259" key="8">
    <source>
        <dbReference type="Pfam" id="PF01729"/>
    </source>
</evidence>
<evidence type="ECO:0000313" key="11">
    <source>
        <dbReference type="Proteomes" id="UP000288215"/>
    </source>
</evidence>
<dbReference type="InterPro" id="IPR053190">
    <property type="entry name" value="NAPRTase-like"/>
</dbReference>
<gene>
    <name evidence="10" type="ORF">Metus_0064</name>
</gene>
<dbReference type="InterPro" id="IPR022412">
    <property type="entry name" value="Quinolinate_PRibosylTrfase_N"/>
</dbReference>
<dbReference type="EMBL" id="RXGA01000001">
    <property type="protein sequence ID" value="RWX74039.1"/>
    <property type="molecule type" value="Genomic_DNA"/>
</dbReference>
<organism evidence="10 11">
    <name type="scientific">Methanosuratincola subterraneus</name>
    <dbReference type="NCBI Taxonomy" id="2593994"/>
    <lineage>
        <taxon>Archaea</taxon>
        <taxon>Thermoproteota</taxon>
        <taxon>Methanosuratincolia</taxon>
        <taxon>Candidatus Methanomethylicales</taxon>
        <taxon>Candidatus Methanomethylicaceae</taxon>
        <taxon>Candidatus Methanosuratincola (ex Vanwonterghem et al. 2016)</taxon>
    </lineage>
</organism>
<dbReference type="Gene3D" id="3.20.20.70">
    <property type="entry name" value="Aldolase class I"/>
    <property type="match status" value="1"/>
</dbReference>
<dbReference type="Pfam" id="PF01729">
    <property type="entry name" value="QRPTase_C"/>
    <property type="match status" value="1"/>
</dbReference>
<dbReference type="InterPro" id="IPR037128">
    <property type="entry name" value="Quinolinate_PRibosylTase_N_sf"/>
</dbReference>
<dbReference type="PIRSF" id="PIRSF000484">
    <property type="entry name" value="NAPRT"/>
    <property type="match status" value="1"/>
</dbReference>
<comment type="caution">
    <text evidence="10">The sequence shown here is derived from an EMBL/GenBank/DDBJ whole genome shotgun (WGS) entry which is preliminary data.</text>
</comment>
<dbReference type="Gene3D" id="3.90.1170.20">
    <property type="entry name" value="Quinolinate phosphoribosyl transferase, N-terminal domain"/>
    <property type="match status" value="1"/>
</dbReference>
<evidence type="ECO:0000313" key="10">
    <source>
        <dbReference type="EMBL" id="RWX74039.1"/>
    </source>
</evidence>
<evidence type="ECO:0000256" key="7">
    <source>
        <dbReference type="ARBA" id="ARBA00048668"/>
    </source>
</evidence>
<dbReference type="UniPathway" id="UPA00253">
    <property type="reaction ID" value="UER00457"/>
</dbReference>
<dbReference type="EC" id="6.3.4.21" evidence="2"/>
<dbReference type="InterPro" id="IPR002638">
    <property type="entry name" value="Quinolinate_PRibosylTrfase_C"/>
</dbReference>
<dbReference type="GO" id="GO:0004516">
    <property type="term" value="F:nicotinate phosphoribosyltransferase activity"/>
    <property type="evidence" value="ECO:0007669"/>
    <property type="project" value="UniProtKB-EC"/>
</dbReference>
<dbReference type="SUPFAM" id="SSF51690">
    <property type="entry name" value="Nicotinate/Quinolinate PRTase C-terminal domain-like"/>
    <property type="match status" value="1"/>
</dbReference>
<dbReference type="Pfam" id="PF02749">
    <property type="entry name" value="QRPTase_N"/>
    <property type="match status" value="1"/>
</dbReference>
<dbReference type="CDD" id="cd01571">
    <property type="entry name" value="NAPRTase_B"/>
    <property type="match status" value="1"/>
</dbReference>
<comment type="pathway">
    <text evidence="1">Cofactor biosynthesis; NAD(+) biosynthesis; nicotinate D-ribonucleotide from nicotinate: step 1/1.</text>
</comment>
<evidence type="ECO:0000256" key="1">
    <source>
        <dbReference type="ARBA" id="ARBA00004952"/>
    </source>
</evidence>
<dbReference type="InterPro" id="IPR036068">
    <property type="entry name" value="Nicotinate_pribotase-like_C"/>
</dbReference>
<keyword evidence="5" id="KW-0662">Pyridine nucleotide biosynthesis</keyword>
<dbReference type="SUPFAM" id="SSF54675">
    <property type="entry name" value="Nicotinate/Quinolinate PRTase N-terminal domain-like"/>
    <property type="match status" value="1"/>
</dbReference>
<comment type="catalytic activity">
    <reaction evidence="7">
        <text>5-phospho-alpha-D-ribose 1-diphosphate + nicotinate + ATP + H2O = nicotinate beta-D-ribonucleotide + ADP + phosphate + diphosphate</text>
        <dbReference type="Rhea" id="RHEA:36163"/>
        <dbReference type="ChEBI" id="CHEBI:15377"/>
        <dbReference type="ChEBI" id="CHEBI:30616"/>
        <dbReference type="ChEBI" id="CHEBI:32544"/>
        <dbReference type="ChEBI" id="CHEBI:33019"/>
        <dbReference type="ChEBI" id="CHEBI:43474"/>
        <dbReference type="ChEBI" id="CHEBI:57502"/>
        <dbReference type="ChEBI" id="CHEBI:58017"/>
        <dbReference type="ChEBI" id="CHEBI:456216"/>
        <dbReference type="EC" id="6.3.4.21"/>
    </reaction>
</comment>
<accession>A0A444L8Y9</accession>
<name>A0A444L8Y9_METS7</name>
<feature type="domain" description="Quinolinate phosphoribosyl transferase C-terminal" evidence="8">
    <location>
        <begin position="123"/>
        <end position="312"/>
    </location>
</feature>
<dbReference type="GO" id="GO:0009435">
    <property type="term" value="P:NAD+ biosynthetic process"/>
    <property type="evidence" value="ECO:0007669"/>
    <property type="project" value="UniProtKB-UniPathway"/>
</dbReference>
<dbReference type="Proteomes" id="UP000288215">
    <property type="component" value="Unassembled WGS sequence"/>
</dbReference>
<dbReference type="InterPro" id="IPR035809">
    <property type="entry name" value="NAPRTase_arc-type"/>
</dbReference>
<dbReference type="AlphaFoldDB" id="A0A444L8Y9"/>
<evidence type="ECO:0000259" key="9">
    <source>
        <dbReference type="Pfam" id="PF02749"/>
    </source>
</evidence>
<dbReference type="InterPro" id="IPR013785">
    <property type="entry name" value="Aldolase_TIM"/>
</dbReference>
<evidence type="ECO:0000256" key="5">
    <source>
        <dbReference type="ARBA" id="ARBA00022642"/>
    </source>
</evidence>
<feature type="domain" description="Quinolinate phosphoribosyl transferase N-terminal" evidence="9">
    <location>
        <begin position="21"/>
        <end position="121"/>
    </location>
</feature>
<evidence type="ECO:0000256" key="6">
    <source>
        <dbReference type="ARBA" id="ARBA00022679"/>
    </source>
</evidence>
<evidence type="ECO:0000256" key="2">
    <source>
        <dbReference type="ARBA" id="ARBA00013236"/>
    </source>
</evidence>
<dbReference type="NCBIfam" id="NF006415">
    <property type="entry name" value="PRK08662.1"/>
    <property type="match status" value="1"/>
</dbReference>
<protein>
    <recommendedName>
        <fullName evidence="2">nicotinate phosphoribosyltransferase</fullName>
        <ecNumber evidence="2">6.3.4.21</ecNumber>
    </recommendedName>
</protein>
<evidence type="ECO:0000256" key="4">
    <source>
        <dbReference type="ARBA" id="ARBA00022598"/>
    </source>
</evidence>
<keyword evidence="6 10" id="KW-0808">Transferase</keyword>
<keyword evidence="3" id="KW-0597">Phosphoprotein</keyword>
<keyword evidence="10" id="KW-0328">Glycosyltransferase</keyword>
<reference evidence="10 11" key="1">
    <citation type="submission" date="2018-12" db="EMBL/GenBank/DDBJ databases">
        <title>The complete genome of the methanogenic archaea of the candidate phylum Verstraetearchaeota, obtained from the metagenome of underground thermal water.</title>
        <authorList>
            <person name="Kadnikov V.V."/>
            <person name="Mardanov A.V."/>
            <person name="Beletsky A.V."/>
            <person name="Karnachuk O.V."/>
            <person name="Ravin N.V."/>
        </authorList>
    </citation>
    <scope>NUCLEOTIDE SEQUENCE [LARGE SCALE GENOMIC DNA]</scope>
    <source>
        <strain evidence="10">Ch88</strain>
    </source>
</reference>